<dbReference type="PANTHER" id="PTHR33871">
    <property type="entry name" value="OS05G0503100 PROTEIN-RELATED"/>
    <property type="match status" value="1"/>
</dbReference>
<evidence type="ECO:0000313" key="2">
    <source>
        <dbReference type="EMBL" id="JAD14375.1"/>
    </source>
</evidence>
<dbReference type="PANTHER" id="PTHR33871:SF8">
    <property type="entry name" value="OS03G0582800 PROTEIN"/>
    <property type="match status" value="1"/>
</dbReference>
<feature type="region of interest" description="Disordered" evidence="1">
    <location>
        <begin position="1"/>
        <end position="200"/>
    </location>
</feature>
<proteinExistence type="predicted"/>
<feature type="compositionally biased region" description="Basic and acidic residues" evidence="1">
    <location>
        <begin position="263"/>
        <end position="288"/>
    </location>
</feature>
<protein>
    <submittedName>
        <fullName evidence="2">Uncharacterized protein</fullName>
    </submittedName>
</protein>
<feature type="compositionally biased region" description="Basic and acidic residues" evidence="1">
    <location>
        <begin position="85"/>
        <end position="122"/>
    </location>
</feature>
<dbReference type="AlphaFoldDB" id="A0A0A8XPC4"/>
<feature type="compositionally biased region" description="Pro residues" evidence="1">
    <location>
        <begin position="50"/>
        <end position="59"/>
    </location>
</feature>
<feature type="compositionally biased region" description="Low complexity" evidence="1">
    <location>
        <begin position="212"/>
        <end position="225"/>
    </location>
</feature>
<feature type="region of interest" description="Disordered" evidence="1">
    <location>
        <begin position="212"/>
        <end position="313"/>
    </location>
</feature>
<organism evidence="2">
    <name type="scientific">Arundo donax</name>
    <name type="common">Giant reed</name>
    <name type="synonym">Donax arundinaceus</name>
    <dbReference type="NCBI Taxonomy" id="35708"/>
    <lineage>
        <taxon>Eukaryota</taxon>
        <taxon>Viridiplantae</taxon>
        <taxon>Streptophyta</taxon>
        <taxon>Embryophyta</taxon>
        <taxon>Tracheophyta</taxon>
        <taxon>Spermatophyta</taxon>
        <taxon>Magnoliopsida</taxon>
        <taxon>Liliopsida</taxon>
        <taxon>Poales</taxon>
        <taxon>Poaceae</taxon>
        <taxon>PACMAD clade</taxon>
        <taxon>Arundinoideae</taxon>
        <taxon>Arundineae</taxon>
        <taxon>Arundo</taxon>
    </lineage>
</organism>
<feature type="compositionally biased region" description="Basic and acidic residues" evidence="1">
    <location>
        <begin position="27"/>
        <end position="44"/>
    </location>
</feature>
<dbReference type="EMBL" id="GBRH01283520">
    <property type="protein sequence ID" value="JAD14375.1"/>
    <property type="molecule type" value="Transcribed_RNA"/>
</dbReference>
<name>A0A0A8XPC4_ARUDO</name>
<accession>A0A0A8XPC4</accession>
<reference evidence="2" key="1">
    <citation type="submission" date="2014-09" db="EMBL/GenBank/DDBJ databases">
        <authorList>
            <person name="Magalhaes I.L.F."/>
            <person name="Oliveira U."/>
            <person name="Santos F.R."/>
            <person name="Vidigal T.H.D.A."/>
            <person name="Brescovit A.D."/>
            <person name="Santos A.J."/>
        </authorList>
    </citation>
    <scope>NUCLEOTIDE SEQUENCE</scope>
    <source>
        <tissue evidence="2">Shoot tissue taken approximately 20 cm above the soil surface</tissue>
    </source>
</reference>
<reference evidence="2" key="2">
    <citation type="journal article" date="2015" name="Data Brief">
        <title>Shoot transcriptome of the giant reed, Arundo donax.</title>
        <authorList>
            <person name="Barrero R.A."/>
            <person name="Guerrero F.D."/>
            <person name="Moolhuijzen P."/>
            <person name="Goolsby J.A."/>
            <person name="Tidwell J."/>
            <person name="Bellgard S.E."/>
            <person name="Bellgard M.I."/>
        </authorList>
    </citation>
    <scope>NUCLEOTIDE SEQUENCE</scope>
    <source>
        <tissue evidence="2">Shoot tissue taken approximately 20 cm above the soil surface</tissue>
    </source>
</reference>
<sequence>MGSCVSKKAARAGAGGGGKVAAPLPVVEKEKALPPVVEEVKEVVLSETPVPRPPRPPPEPVKRRQEQPEDEEEACSTSESASVKEMAKPKLKAGGENEVEKKAVDAPEKGRTKTTAPEEGKTKGGAGNGRARSPSPSSAHRRQPGGQQQQSPAPRPRREQPAVVSGIGCRSGRFSPSAARRAAESAVRRSHSAREADMALPAKRSLAASINGNGNAAASFGRGSALGRRDPGERSGGRSDSTAKRPSACPSPVHRPASPMRKAAKEQSTPERARPRSKDGPDAGHFCDEQPGLTAGGGEHKKVSEGAGGALGQNPSVAMECFIFL</sequence>
<feature type="compositionally biased region" description="Basic and acidic residues" evidence="1">
    <location>
        <begin position="227"/>
        <end position="243"/>
    </location>
</feature>
<evidence type="ECO:0000256" key="1">
    <source>
        <dbReference type="SAM" id="MobiDB-lite"/>
    </source>
</evidence>
<feature type="compositionally biased region" description="Low complexity" evidence="1">
    <location>
        <begin position="130"/>
        <end position="152"/>
    </location>
</feature>
<feature type="compositionally biased region" description="Basic and acidic residues" evidence="1">
    <location>
        <begin position="181"/>
        <end position="197"/>
    </location>
</feature>
<feature type="compositionally biased region" description="Low complexity" evidence="1">
    <location>
        <begin position="170"/>
        <end position="180"/>
    </location>
</feature>